<dbReference type="Proteomes" id="UP000002029">
    <property type="component" value="Chromosome"/>
</dbReference>
<proteinExistence type="predicted"/>
<dbReference type="EMBL" id="CP001814">
    <property type="protein sequence ID" value="ACZ83383.1"/>
    <property type="molecule type" value="Genomic_DNA"/>
</dbReference>
<keyword evidence="2" id="KW-1185">Reference proteome</keyword>
<dbReference type="STRING" id="479432.Sros_0351"/>
<dbReference type="OrthoDB" id="3540765at2"/>
<gene>
    <name evidence="1" type="ordered locus">Sros_0351</name>
</gene>
<sequence length="73" mass="7842">MAETSLTSTDVEHEANRLLFRIVHEVAVGHAGADVSQVVAVLRRRLVNVPGLDGQGLRRIAEEISVGRDPSGL</sequence>
<evidence type="ECO:0000313" key="2">
    <source>
        <dbReference type="Proteomes" id="UP000002029"/>
    </source>
</evidence>
<reference evidence="1 2" key="1">
    <citation type="journal article" date="2010" name="Stand. Genomic Sci.">
        <title>Complete genome sequence of Streptosporangium roseum type strain (NI 9100).</title>
        <authorList>
            <person name="Nolan M."/>
            <person name="Sikorski J."/>
            <person name="Jando M."/>
            <person name="Lucas S."/>
            <person name="Lapidus A."/>
            <person name="Glavina Del Rio T."/>
            <person name="Chen F."/>
            <person name="Tice H."/>
            <person name="Pitluck S."/>
            <person name="Cheng J.F."/>
            <person name="Chertkov O."/>
            <person name="Sims D."/>
            <person name="Meincke L."/>
            <person name="Brettin T."/>
            <person name="Han C."/>
            <person name="Detter J.C."/>
            <person name="Bruce D."/>
            <person name="Goodwin L."/>
            <person name="Land M."/>
            <person name="Hauser L."/>
            <person name="Chang Y.J."/>
            <person name="Jeffries C.D."/>
            <person name="Ivanova N."/>
            <person name="Mavromatis K."/>
            <person name="Mikhailova N."/>
            <person name="Chen A."/>
            <person name="Palaniappan K."/>
            <person name="Chain P."/>
            <person name="Rohde M."/>
            <person name="Goker M."/>
            <person name="Bristow J."/>
            <person name="Eisen J.A."/>
            <person name="Markowitz V."/>
            <person name="Hugenholtz P."/>
            <person name="Kyrpides N.C."/>
            <person name="Klenk H.P."/>
        </authorList>
    </citation>
    <scope>NUCLEOTIDE SEQUENCE [LARGE SCALE GENOMIC DNA]</scope>
    <source>
        <strain evidence="2">ATCC 12428 / DSM 43021 / JCM 3005 / NI 9100</strain>
    </source>
</reference>
<organism evidence="1 2">
    <name type="scientific">Streptosporangium roseum (strain ATCC 12428 / DSM 43021 / JCM 3005 / KCTC 9067 / NCIMB 10171 / NRRL 2505 / NI 9100)</name>
    <dbReference type="NCBI Taxonomy" id="479432"/>
    <lineage>
        <taxon>Bacteria</taxon>
        <taxon>Bacillati</taxon>
        <taxon>Actinomycetota</taxon>
        <taxon>Actinomycetes</taxon>
        <taxon>Streptosporangiales</taxon>
        <taxon>Streptosporangiaceae</taxon>
        <taxon>Streptosporangium</taxon>
    </lineage>
</organism>
<dbReference type="RefSeq" id="WP_012887129.1">
    <property type="nucleotide sequence ID" value="NC_013595.1"/>
</dbReference>
<protein>
    <submittedName>
        <fullName evidence="1">Uncharacterized protein</fullName>
    </submittedName>
</protein>
<dbReference type="eggNOG" id="ENOG502ZWRW">
    <property type="taxonomic scope" value="Bacteria"/>
</dbReference>
<dbReference type="HOGENOM" id="CLU_2756494_0_0_11"/>
<dbReference type="KEGG" id="sro:Sros_0351"/>
<dbReference type="AlphaFoldDB" id="D2B0X6"/>
<accession>D2B0X6</accession>
<evidence type="ECO:0000313" key="1">
    <source>
        <dbReference type="EMBL" id="ACZ83383.1"/>
    </source>
</evidence>
<name>D2B0X6_STRRD</name>